<accession>A0A839UPH4</accession>
<dbReference type="RefSeq" id="WP_183911609.1">
    <property type="nucleotide sequence ID" value="NZ_JACHXZ010000005.1"/>
</dbReference>
<evidence type="ECO:0008006" key="3">
    <source>
        <dbReference type="Google" id="ProtNLM"/>
    </source>
</evidence>
<comment type="caution">
    <text evidence="1">The sequence shown here is derived from an EMBL/GenBank/DDBJ whole genome shotgun (WGS) entry which is preliminary data.</text>
</comment>
<dbReference type="AlphaFoldDB" id="A0A839UPH4"/>
<dbReference type="InterPro" id="IPR021732">
    <property type="entry name" value="DUF3301"/>
</dbReference>
<proteinExistence type="predicted"/>
<dbReference type="EMBL" id="JACHXZ010000005">
    <property type="protein sequence ID" value="MBB3170114.1"/>
    <property type="molecule type" value="Genomic_DNA"/>
</dbReference>
<evidence type="ECO:0000313" key="2">
    <source>
        <dbReference type="Proteomes" id="UP000559987"/>
    </source>
</evidence>
<sequence length="105" mass="12078">MLELTDLLLLFVVCWFGWYTLQVARIKEVTVQAVRRRCESEDLQLLDGTIALYRLTLARDPSGWVRVRRIYGFEFTATGGDRNSGLVSVLGKRLEAIEMAPHRIH</sequence>
<keyword evidence="2" id="KW-1185">Reference proteome</keyword>
<organism evidence="1 2">
    <name type="scientific">Simiduia aestuariiviva</name>
    <dbReference type="NCBI Taxonomy" id="1510459"/>
    <lineage>
        <taxon>Bacteria</taxon>
        <taxon>Pseudomonadati</taxon>
        <taxon>Pseudomonadota</taxon>
        <taxon>Gammaproteobacteria</taxon>
        <taxon>Cellvibrionales</taxon>
        <taxon>Cellvibrionaceae</taxon>
        <taxon>Simiduia</taxon>
    </lineage>
</organism>
<evidence type="ECO:0000313" key="1">
    <source>
        <dbReference type="EMBL" id="MBB3170114.1"/>
    </source>
</evidence>
<name>A0A839UPH4_9GAMM</name>
<reference evidence="1 2" key="1">
    <citation type="submission" date="2020-08" db="EMBL/GenBank/DDBJ databases">
        <title>Genomic Encyclopedia of Type Strains, Phase III (KMG-III): the genomes of soil and plant-associated and newly described type strains.</title>
        <authorList>
            <person name="Whitman W."/>
        </authorList>
    </citation>
    <scope>NUCLEOTIDE SEQUENCE [LARGE SCALE GENOMIC DNA]</scope>
    <source>
        <strain evidence="1 2">CECT 8571</strain>
    </source>
</reference>
<protein>
    <recommendedName>
        <fullName evidence="3">DUF3301 domain-containing protein</fullName>
    </recommendedName>
</protein>
<dbReference type="Proteomes" id="UP000559987">
    <property type="component" value="Unassembled WGS sequence"/>
</dbReference>
<dbReference type="Pfam" id="PF11743">
    <property type="entry name" value="DUF3301"/>
    <property type="match status" value="1"/>
</dbReference>
<gene>
    <name evidence="1" type="ORF">FHS30_003331</name>
</gene>